<dbReference type="OrthoDB" id="5568525at2759"/>
<proteinExistence type="predicted"/>
<evidence type="ECO:0000256" key="1">
    <source>
        <dbReference type="SAM" id="MobiDB-lite"/>
    </source>
</evidence>
<dbReference type="Proteomes" id="UP000242474">
    <property type="component" value="Unassembled WGS sequence"/>
</dbReference>
<feature type="compositionally biased region" description="Low complexity" evidence="1">
    <location>
        <begin position="43"/>
        <end position="53"/>
    </location>
</feature>
<dbReference type="AlphaFoldDB" id="A0A2G5B6D2"/>
<gene>
    <name evidence="2" type="ORF">COEREDRAFT_82681</name>
</gene>
<feature type="region of interest" description="Disordered" evidence="1">
    <location>
        <begin position="288"/>
        <end position="331"/>
    </location>
</feature>
<evidence type="ECO:0000313" key="3">
    <source>
        <dbReference type="Proteomes" id="UP000242474"/>
    </source>
</evidence>
<feature type="region of interest" description="Disordered" evidence="1">
    <location>
        <begin position="25"/>
        <end position="53"/>
    </location>
</feature>
<sequence>MSATITLSSSLRPLRLLSSQVEKSAEPTAYNVSSTNNTQLEVNSDSSSRNSSHYETAAEAAAVDTLAQRLWAAGRIGELPDGVSSKLLFDKETLCDDAPYVCVEKVAATQTRQSGAWRKRFEAACVEDGQRPCVEVSGRTLPYTRHTQAAPSLLPQCSSPAPLCSPLIHPQPISNPFRTMMRSSGPPTAPPTSVACHQPRRRERCTSSAFPRPQPSPASLCSTAPPLLTADIPPPPVDPCIHCKRGNFLEFCFTDDRCHCVCHDACPCNPCMEIRRLRPSLTTLAAASHSSASRSHHLPRSSSHYLSDSQSTNPSKTQPITAFGSSLHSVPSSPACPAALLDSAKYPDSTEAHYAVWHQQLPSTAPLLECSDKT</sequence>
<reference evidence="2 3" key="1">
    <citation type="journal article" date="2015" name="Genome Biol. Evol.">
        <title>Phylogenomic analyses indicate that early fungi evolved digesting cell walls of algal ancestors of land plants.</title>
        <authorList>
            <person name="Chang Y."/>
            <person name="Wang S."/>
            <person name="Sekimoto S."/>
            <person name="Aerts A.L."/>
            <person name="Choi C."/>
            <person name="Clum A."/>
            <person name="LaButti K.M."/>
            <person name="Lindquist E.A."/>
            <person name="Yee Ngan C."/>
            <person name="Ohm R.A."/>
            <person name="Salamov A.A."/>
            <person name="Grigoriev I.V."/>
            <person name="Spatafora J.W."/>
            <person name="Berbee M.L."/>
        </authorList>
    </citation>
    <scope>NUCLEOTIDE SEQUENCE [LARGE SCALE GENOMIC DNA]</scope>
    <source>
        <strain evidence="2 3">NRRL 1564</strain>
    </source>
</reference>
<organism evidence="2 3">
    <name type="scientific">Coemansia reversa (strain ATCC 12441 / NRRL 1564)</name>
    <dbReference type="NCBI Taxonomy" id="763665"/>
    <lineage>
        <taxon>Eukaryota</taxon>
        <taxon>Fungi</taxon>
        <taxon>Fungi incertae sedis</taxon>
        <taxon>Zoopagomycota</taxon>
        <taxon>Kickxellomycotina</taxon>
        <taxon>Kickxellomycetes</taxon>
        <taxon>Kickxellales</taxon>
        <taxon>Kickxellaceae</taxon>
        <taxon>Coemansia</taxon>
    </lineage>
</organism>
<feature type="compositionally biased region" description="Polar residues" evidence="1">
    <location>
        <begin position="308"/>
        <end position="331"/>
    </location>
</feature>
<keyword evidence="3" id="KW-1185">Reference proteome</keyword>
<evidence type="ECO:0000313" key="2">
    <source>
        <dbReference type="EMBL" id="PIA14552.1"/>
    </source>
</evidence>
<feature type="compositionally biased region" description="Polar residues" evidence="1">
    <location>
        <begin position="30"/>
        <end position="42"/>
    </location>
</feature>
<accession>A0A2G5B6D2</accession>
<dbReference type="EMBL" id="KZ303516">
    <property type="protein sequence ID" value="PIA14552.1"/>
    <property type="molecule type" value="Genomic_DNA"/>
</dbReference>
<name>A0A2G5B6D2_COERN</name>
<protein>
    <submittedName>
        <fullName evidence="2">Uncharacterized protein</fullName>
    </submittedName>
</protein>